<reference evidence="9 10" key="1">
    <citation type="submission" date="2020-08" db="EMBL/GenBank/DDBJ databases">
        <authorList>
            <person name="Hejnol A."/>
        </authorList>
    </citation>
    <scope>NUCLEOTIDE SEQUENCE [LARGE SCALE GENOMIC DNA]</scope>
</reference>
<evidence type="ECO:0000256" key="2">
    <source>
        <dbReference type="ARBA" id="ARBA00022679"/>
    </source>
</evidence>
<dbReference type="GO" id="GO:0016740">
    <property type="term" value="F:transferase activity"/>
    <property type="evidence" value="ECO:0007669"/>
    <property type="project" value="UniProtKB-KW"/>
</dbReference>
<comment type="caution">
    <text evidence="9">The sequence shown here is derived from an EMBL/GenBank/DDBJ whole genome shotgun (WGS) entry which is preliminary data.</text>
</comment>
<evidence type="ECO:0000256" key="4">
    <source>
        <dbReference type="ARBA" id="ARBA00022737"/>
    </source>
</evidence>
<dbReference type="PANTHER" id="PTHR22770:SF47">
    <property type="entry name" value="E3 UBIQUITIN-PROTEIN LIGASE RNF216"/>
    <property type="match status" value="1"/>
</dbReference>
<accession>A0A7I8VW64</accession>
<evidence type="ECO:0000256" key="3">
    <source>
        <dbReference type="ARBA" id="ARBA00022723"/>
    </source>
</evidence>
<dbReference type="CDD" id="cd20353">
    <property type="entry name" value="Rcat_RBR_RNF216"/>
    <property type="match status" value="1"/>
</dbReference>
<keyword evidence="2" id="KW-0808">Transferase</keyword>
<dbReference type="InterPro" id="IPR047546">
    <property type="entry name" value="Rcat_RBR_RNF216"/>
</dbReference>
<keyword evidence="4" id="KW-0677">Repeat</keyword>
<keyword evidence="10" id="KW-1185">Reference proteome</keyword>
<evidence type="ECO:0000313" key="9">
    <source>
        <dbReference type="EMBL" id="CAD5120572.1"/>
    </source>
</evidence>
<evidence type="ECO:0000256" key="6">
    <source>
        <dbReference type="ARBA" id="ARBA00022786"/>
    </source>
</evidence>
<evidence type="ECO:0000259" key="8">
    <source>
        <dbReference type="PROSITE" id="PS51873"/>
    </source>
</evidence>
<organism evidence="9 10">
    <name type="scientific">Dimorphilus gyrociliatus</name>
    <dbReference type="NCBI Taxonomy" id="2664684"/>
    <lineage>
        <taxon>Eukaryota</taxon>
        <taxon>Metazoa</taxon>
        <taxon>Spiralia</taxon>
        <taxon>Lophotrochozoa</taxon>
        <taxon>Annelida</taxon>
        <taxon>Polychaeta</taxon>
        <taxon>Polychaeta incertae sedis</taxon>
        <taxon>Dinophilidae</taxon>
        <taxon>Dimorphilus</taxon>
    </lineage>
</organism>
<gene>
    <name evidence="9" type="ORF">DGYR_LOCUS8651</name>
</gene>
<evidence type="ECO:0000256" key="7">
    <source>
        <dbReference type="ARBA" id="ARBA00022833"/>
    </source>
</evidence>
<dbReference type="SMART" id="SM00647">
    <property type="entry name" value="IBR"/>
    <property type="match status" value="2"/>
</dbReference>
<comment type="pathway">
    <text evidence="1">Protein modification; protein ubiquitination.</text>
</comment>
<name>A0A7I8VW64_9ANNE</name>
<dbReference type="CDD" id="cd20339">
    <property type="entry name" value="BRcat_RBR_RNF216"/>
    <property type="match status" value="1"/>
</dbReference>
<feature type="domain" description="RING-type" evidence="8">
    <location>
        <begin position="452"/>
        <end position="662"/>
    </location>
</feature>
<keyword evidence="3" id="KW-0479">Metal-binding</keyword>
<protein>
    <submittedName>
        <fullName evidence="9">DgyrCDS9137</fullName>
    </submittedName>
</protein>
<dbReference type="InterPro" id="IPR051628">
    <property type="entry name" value="LUBAC_E3_Ligases"/>
</dbReference>
<dbReference type="InterPro" id="IPR044066">
    <property type="entry name" value="TRIAD_supradom"/>
</dbReference>
<dbReference type="Proteomes" id="UP000549394">
    <property type="component" value="Unassembled WGS sequence"/>
</dbReference>
<keyword evidence="5" id="KW-0863">Zinc-finger</keyword>
<dbReference type="InterPro" id="IPR002867">
    <property type="entry name" value="IBR_dom"/>
</dbReference>
<dbReference type="Pfam" id="PF26200">
    <property type="entry name" value="Rcat_RNF216"/>
    <property type="match status" value="1"/>
</dbReference>
<dbReference type="AlphaFoldDB" id="A0A7I8VW64"/>
<dbReference type="PANTHER" id="PTHR22770">
    <property type="entry name" value="UBIQUITIN CONJUGATING ENZYME 7 INTERACTING PROTEIN-RELATED"/>
    <property type="match status" value="1"/>
</dbReference>
<proteinExistence type="predicted"/>
<dbReference type="EMBL" id="CAJFCJ010000012">
    <property type="protein sequence ID" value="CAD5120572.1"/>
    <property type="molecule type" value="Genomic_DNA"/>
</dbReference>
<dbReference type="OrthoDB" id="10009520at2759"/>
<keyword evidence="6" id="KW-0833">Ubl conjugation pathway</keyword>
<evidence type="ECO:0000256" key="5">
    <source>
        <dbReference type="ARBA" id="ARBA00022771"/>
    </source>
</evidence>
<dbReference type="PROSITE" id="PS51873">
    <property type="entry name" value="TRIAD"/>
    <property type="match status" value="1"/>
</dbReference>
<keyword evidence="7" id="KW-0862">Zinc</keyword>
<sequence>MKGEPKVKRTKHDPVFIVKNSLQIKGLDADDSLIANLLTEYGDIRTVMNILTGADSQEIFDVNVEDTNGEDSDDDISSSLLYEEVLQIQKIMPKEPKKKIYKVLERFFDNRDRVQATIDHLVEHQSTEKEGRADNSEDLARLISMFPEVHEQTIKNTLLKYQHLEDYQEQCTIELSSIGDLSKMKQEEDRIAIDAPSTSKEEENVVDYRNEALIKFQEDVERLRRIFVDCDPNYIFEELENMADNPNRVEILSNRMFEEKKYPKLVDRLKREKVESRHNSLLNKNLDDMENFLRTFPDPKSTFRDEKATLSFNYKAHVESVIPNYFCWINIQTVNDVISKNGHSLVDIYQELEKIDIKYSRVANVNKFIVSNGLFNKEARSKLKLPQEVDEFFYNELLYAKNEEKILRFVLPTCYSSLIYRFPFISLFFNSYINMKNEEKEARRNAGKIAGNLNTCLCCYDDTVLEEYTYACNNNCKFCDDCVRRAGEHVLSAAEWKIDCMAGCGSEISLNSVQTVLRPSTVNALFVRMQQEEIKAAGLSDLVQCPFCDFAIILPDDGNKILNCLNPECLKSSCRKCRELEHTPLSCEEIEKADETRIRAMIELKMTEAMIRTCPSCKKRFFKDSGCNKMTCVCGQSMCYICKEAITGYDHFTTSGDCSKITDPNIIHEKEMEEALKKAKEEFEEENPGKDLTFKHNPEHLLNNMKDHQPQFHPFDNVNIVEDDDDSEDGDLL</sequence>
<dbReference type="SUPFAM" id="SSF57850">
    <property type="entry name" value="RING/U-box"/>
    <property type="match status" value="2"/>
</dbReference>
<dbReference type="Gene3D" id="1.20.120.1750">
    <property type="match status" value="1"/>
</dbReference>
<evidence type="ECO:0000256" key="1">
    <source>
        <dbReference type="ARBA" id="ARBA00004906"/>
    </source>
</evidence>
<dbReference type="InterPro" id="IPR047545">
    <property type="entry name" value="BRcat_RBR_RNF216"/>
</dbReference>
<evidence type="ECO:0000313" key="10">
    <source>
        <dbReference type="Proteomes" id="UP000549394"/>
    </source>
</evidence>
<dbReference type="GO" id="GO:0008270">
    <property type="term" value="F:zinc ion binding"/>
    <property type="evidence" value="ECO:0007669"/>
    <property type="project" value="UniProtKB-KW"/>
</dbReference>